<dbReference type="EMBL" id="CAFBRX010000040">
    <property type="protein sequence ID" value="CAB5118072.1"/>
    <property type="molecule type" value="Genomic_DNA"/>
</dbReference>
<organism evidence="2">
    <name type="scientific">freshwater metagenome</name>
    <dbReference type="NCBI Taxonomy" id="449393"/>
    <lineage>
        <taxon>unclassified sequences</taxon>
        <taxon>metagenomes</taxon>
        <taxon>ecological metagenomes</taxon>
    </lineage>
</organism>
<reference evidence="2" key="1">
    <citation type="submission" date="2020-05" db="EMBL/GenBank/DDBJ databases">
        <authorList>
            <person name="Chiriac C."/>
            <person name="Salcher M."/>
            <person name="Ghai R."/>
            <person name="Kavagutti S V."/>
        </authorList>
    </citation>
    <scope>NUCLEOTIDE SEQUENCE</scope>
</reference>
<protein>
    <submittedName>
        <fullName evidence="2">Unannotated protein</fullName>
    </submittedName>
</protein>
<sequence>MSENHNGKSQNPNGEKLRRHYAAAFRTFQDAKSRGIPASQVIISWDIDDLMELPKLGSQNGGPSPEPPVTSPGDQEPTDS</sequence>
<gene>
    <name evidence="2" type="ORF">UFOPK4422_00546</name>
</gene>
<accession>A0A6J7VS28</accession>
<dbReference type="AlphaFoldDB" id="A0A6J7VS28"/>
<proteinExistence type="predicted"/>
<evidence type="ECO:0000313" key="2">
    <source>
        <dbReference type="EMBL" id="CAB5118072.1"/>
    </source>
</evidence>
<name>A0A6J7VS28_9ZZZZ</name>
<feature type="region of interest" description="Disordered" evidence="1">
    <location>
        <begin position="53"/>
        <end position="80"/>
    </location>
</feature>
<evidence type="ECO:0000256" key="1">
    <source>
        <dbReference type="SAM" id="MobiDB-lite"/>
    </source>
</evidence>